<reference evidence="3 4" key="1">
    <citation type="submission" date="2018-03" db="EMBL/GenBank/DDBJ databases">
        <title>Bioinformatic expansion and discovery of thiopeptide antibiotics.</title>
        <authorList>
            <person name="Schwalen C.J."/>
            <person name="Hudson G.A."/>
            <person name="Mitchell D.A."/>
        </authorList>
    </citation>
    <scope>NUCLEOTIDE SEQUENCE [LARGE SCALE GENOMIC DNA]</scope>
    <source>
        <strain evidence="3 4">ATCC 21389</strain>
    </source>
</reference>
<name>A0A2V4NI16_9ACTN</name>
<dbReference type="InterPro" id="IPR057746">
    <property type="entry name" value="CpnT-like_N"/>
</dbReference>
<dbReference type="AlphaFoldDB" id="A0A2V4NI16"/>
<proteinExistence type="predicted"/>
<dbReference type="InterPro" id="IPR036689">
    <property type="entry name" value="ESAT-6-like_sf"/>
</dbReference>
<dbReference type="RefSeq" id="WP_110673022.1">
    <property type="nucleotide sequence ID" value="NZ_PYBW01000142.1"/>
</dbReference>
<accession>A0A2V4NI16</accession>
<evidence type="ECO:0000313" key="3">
    <source>
        <dbReference type="EMBL" id="PYC68028.1"/>
    </source>
</evidence>
<feature type="region of interest" description="Disordered" evidence="1">
    <location>
        <begin position="1"/>
        <end position="26"/>
    </location>
</feature>
<dbReference type="Pfam" id="PF25547">
    <property type="entry name" value="WXG100_2"/>
    <property type="match status" value="1"/>
</dbReference>
<protein>
    <recommendedName>
        <fullName evidence="2">Outer membrane channel protein CpnT-like N-terminal domain-containing protein</fullName>
    </recommendedName>
</protein>
<feature type="region of interest" description="Disordered" evidence="1">
    <location>
        <begin position="336"/>
        <end position="394"/>
    </location>
</feature>
<evidence type="ECO:0000259" key="2">
    <source>
        <dbReference type="Pfam" id="PF25547"/>
    </source>
</evidence>
<comment type="caution">
    <text evidence="3">The sequence shown here is derived from an EMBL/GenBank/DDBJ whole genome shotgun (WGS) entry which is preliminary data.</text>
</comment>
<dbReference type="Proteomes" id="UP000248039">
    <property type="component" value="Unassembled WGS sequence"/>
</dbReference>
<dbReference type="InterPro" id="IPR010310">
    <property type="entry name" value="T7SS_ESAT-6-like"/>
</dbReference>
<sequence>MAQNPDNQGGQQTPPPPKIESSFDIFSPGGDPSVLRACAAAWREMATDLKSTRDSLDHQVSQLGGAWTGAAADGFHTHWEHTRGEIDAALPNFETVAQQLEQAADSIESVNKQIQEIVLEIAATAAIGIGLSIVTAGFSDAAAAASAAAEAAEASAAVARLARILEAVAKVLETVKTAMEDSKLLKFGVKFTGNLGANFGGNVLGQAMAGQQVTVGQDFQDAAVSAGIGTGLSGLGELAAPKLGNALATKLAGSGAHAGPWGGGETVSNLLKGEGLAGSMFTNSLTSAAGTAGADGVDILQGSKTGANLGPDMLTSAIGGGIGGAGTHYGGKVYGPGPGTHRAGGPDDTTTGDALTNAGAYGLAGSGENDLTGEPDPQKFFDDGQPLVDPKGAY</sequence>
<dbReference type="Gene3D" id="1.10.287.1060">
    <property type="entry name" value="ESAT-6-like"/>
    <property type="match status" value="1"/>
</dbReference>
<organism evidence="3 4">
    <name type="scientific">Streptomyces tateyamensis</name>
    <dbReference type="NCBI Taxonomy" id="565073"/>
    <lineage>
        <taxon>Bacteria</taxon>
        <taxon>Bacillati</taxon>
        <taxon>Actinomycetota</taxon>
        <taxon>Actinomycetes</taxon>
        <taxon>Kitasatosporales</taxon>
        <taxon>Streptomycetaceae</taxon>
        <taxon>Streptomyces</taxon>
    </lineage>
</organism>
<feature type="domain" description="Outer membrane channel protein CpnT-like N-terminal" evidence="2">
    <location>
        <begin position="28"/>
        <end position="152"/>
    </location>
</feature>
<feature type="compositionally biased region" description="Polar residues" evidence="1">
    <location>
        <begin position="1"/>
        <end position="12"/>
    </location>
</feature>
<evidence type="ECO:0000313" key="4">
    <source>
        <dbReference type="Proteomes" id="UP000248039"/>
    </source>
</evidence>
<dbReference type="NCBIfam" id="TIGR03930">
    <property type="entry name" value="WXG100_ESAT6"/>
    <property type="match status" value="1"/>
</dbReference>
<gene>
    <name evidence="3" type="ORF">C7C46_29680</name>
</gene>
<dbReference type="EMBL" id="PYBW01000142">
    <property type="protein sequence ID" value="PYC68028.1"/>
    <property type="molecule type" value="Genomic_DNA"/>
</dbReference>
<dbReference type="OrthoDB" id="4147017at2"/>
<evidence type="ECO:0000256" key="1">
    <source>
        <dbReference type="SAM" id="MobiDB-lite"/>
    </source>
</evidence>
<dbReference type="SUPFAM" id="SSF140453">
    <property type="entry name" value="EsxAB dimer-like"/>
    <property type="match status" value="1"/>
</dbReference>
<keyword evidence="4" id="KW-1185">Reference proteome</keyword>